<sequence>MSQIIDSSQNSPPAADNLQMTGTTSLHMTDNVLCSLIEHARPTAEEISELASGRKGFGLALILLGFIRTGRSLLPLATLDLSGFALSARKLKLLLSSLPSGPGVVETLRCGPHVCKDACLPVLLDFLHRLKAGGARGAPFISLKTLNLAKCDLGATINPIFPLLPPSLEHLDLSGGRLRRVSVEGLASVFSFGWLPNLLSLDLSDNPLGPSGLRALVKALSSCPQSLSLQSLKLARTKAKAEGVEALAEALKAKKTTSLQTLDLAENEMRPAGLKHLASAVNAEAVPHLKVLVLKKNELADLPHHEIDYAPISELLTTNALKELEEFDLSNNALFDEGVDEIGGEDADEDTDADENGDEDGGGSEGQAEGGSIVPSAATLAVPGRFPKVRRLDLGGRYPAVVSSEQLAAFATSLGVGGLPSLQELVLPGGGSYGSPNPQGGVAFANALTSGHLSQLRCLKLQSRSDMTGEAFAGLCRSLARGKVSLLQSLDLDMYDDDAEEGVVALAEGIQGQRLSSLESFRLSLPNVKGFAVSGLGLAFGCGGCPGLQKLDLKWSEEGDEGVRGLAEGLVGGRLSCLRDLSLTLDCGVEGEGETEWAGEGCIALGEVLSTGKLPSLRTVRMDWLCSQSFPSLCEGLSRGRVDPPLLLDINLEGENFHSADAPVTRFAEVIRAGKLSGLRSFKYQWYPPMLSREGWRMFGEALSHADALLNSLEEVHILSQTQEANAAFFEGLSRGTGRLLALHTLHCVYGSTIGTEGAQSLSALVTGGRVPSLKDLKVKLGGIGQEGMQAFAAALGSPHVSALRRLDVFIWREVGMFSVALSSGHLRRLEELQVRGLRLIEEIHALCVGLGSGKLSSLRTLHFCDCSFGGEGGRALSELLVAEKLPSLRILEVGFTGLGDEGVRALVEVWMTRDPPPLQHLNFQQNQLTGAIVNPVLRLLGSQQLPALETLSLFGNGRIDERSRQSLFGTFPEVVKFDYSVL</sequence>
<feature type="region of interest" description="Disordered" evidence="5">
    <location>
        <begin position="1"/>
        <end position="20"/>
    </location>
</feature>
<feature type="region of interest" description="Disordered" evidence="5">
    <location>
        <begin position="340"/>
        <end position="371"/>
    </location>
</feature>
<evidence type="ECO:0000313" key="6">
    <source>
        <dbReference type="EMBL" id="CEM20757.1"/>
    </source>
</evidence>
<reference evidence="6" key="1">
    <citation type="submission" date="2014-11" db="EMBL/GenBank/DDBJ databases">
        <authorList>
            <person name="Otto D Thomas"/>
            <person name="Naeem Raeece"/>
        </authorList>
    </citation>
    <scope>NUCLEOTIDE SEQUENCE</scope>
</reference>
<dbReference type="VEuPathDB" id="CryptoDB:Cvel_3940"/>
<dbReference type="GO" id="GO:0006913">
    <property type="term" value="P:nucleocytoplasmic transport"/>
    <property type="evidence" value="ECO:0007669"/>
    <property type="project" value="TreeGrafter"/>
</dbReference>
<dbReference type="GO" id="GO:0005634">
    <property type="term" value="C:nucleus"/>
    <property type="evidence" value="ECO:0007669"/>
    <property type="project" value="TreeGrafter"/>
</dbReference>
<evidence type="ECO:0000256" key="5">
    <source>
        <dbReference type="SAM" id="MobiDB-lite"/>
    </source>
</evidence>
<dbReference type="Pfam" id="PF13516">
    <property type="entry name" value="LRR_6"/>
    <property type="match status" value="3"/>
</dbReference>
<evidence type="ECO:0000256" key="2">
    <source>
        <dbReference type="ARBA" id="ARBA00022614"/>
    </source>
</evidence>
<keyword evidence="2" id="KW-0433">Leucine-rich repeat</keyword>
<dbReference type="InterPro" id="IPR001611">
    <property type="entry name" value="Leu-rich_rpt"/>
</dbReference>
<dbReference type="InterPro" id="IPR006553">
    <property type="entry name" value="Leu-rich_rpt_Cys-con_subtyp"/>
</dbReference>
<accession>A0A0G4FYV3</accession>
<dbReference type="PANTHER" id="PTHR24113:SF12">
    <property type="entry name" value="RAN GTPASE-ACTIVATING PROTEIN 1"/>
    <property type="match status" value="1"/>
</dbReference>
<dbReference type="SMART" id="SM00368">
    <property type="entry name" value="LRR_RI"/>
    <property type="match status" value="8"/>
</dbReference>
<evidence type="ECO:0000256" key="1">
    <source>
        <dbReference type="ARBA" id="ARBA00022468"/>
    </source>
</evidence>
<dbReference type="InterPro" id="IPR027038">
    <property type="entry name" value="RanGap"/>
</dbReference>
<name>A0A0G4FYV3_9ALVE</name>
<feature type="coiled-coil region" evidence="4">
    <location>
        <begin position="234"/>
        <end position="268"/>
    </location>
</feature>
<dbReference type="GO" id="GO:0048471">
    <property type="term" value="C:perinuclear region of cytoplasm"/>
    <property type="evidence" value="ECO:0007669"/>
    <property type="project" value="TreeGrafter"/>
</dbReference>
<keyword evidence="3" id="KW-0677">Repeat</keyword>
<feature type="compositionally biased region" description="Acidic residues" evidence="5">
    <location>
        <begin position="340"/>
        <end position="362"/>
    </location>
</feature>
<dbReference type="GO" id="GO:0005096">
    <property type="term" value="F:GTPase activator activity"/>
    <property type="evidence" value="ECO:0007669"/>
    <property type="project" value="UniProtKB-KW"/>
</dbReference>
<evidence type="ECO:0000256" key="3">
    <source>
        <dbReference type="ARBA" id="ARBA00022737"/>
    </source>
</evidence>
<dbReference type="PhylomeDB" id="A0A0G4FYV3"/>
<dbReference type="PANTHER" id="PTHR24113">
    <property type="entry name" value="RAN GTPASE-ACTIVATING PROTEIN 1"/>
    <property type="match status" value="1"/>
</dbReference>
<organism evidence="6">
    <name type="scientific">Chromera velia CCMP2878</name>
    <dbReference type="NCBI Taxonomy" id="1169474"/>
    <lineage>
        <taxon>Eukaryota</taxon>
        <taxon>Sar</taxon>
        <taxon>Alveolata</taxon>
        <taxon>Colpodellida</taxon>
        <taxon>Chromeraceae</taxon>
        <taxon>Chromera</taxon>
    </lineage>
</organism>
<evidence type="ECO:0000256" key="4">
    <source>
        <dbReference type="SAM" id="Coils"/>
    </source>
</evidence>
<dbReference type="SUPFAM" id="SSF52047">
    <property type="entry name" value="RNI-like"/>
    <property type="match status" value="3"/>
</dbReference>
<dbReference type="GO" id="GO:0031267">
    <property type="term" value="F:small GTPase binding"/>
    <property type="evidence" value="ECO:0007669"/>
    <property type="project" value="TreeGrafter"/>
</dbReference>
<keyword evidence="1" id="KW-0343">GTPase activation</keyword>
<dbReference type="SMART" id="SM00367">
    <property type="entry name" value="LRR_CC"/>
    <property type="match status" value="6"/>
</dbReference>
<protein>
    <submittedName>
        <fullName evidence="6">Uncharacterized protein</fullName>
    </submittedName>
</protein>
<gene>
    <name evidence="6" type="ORF">Cvel_3940</name>
</gene>
<proteinExistence type="predicted"/>
<dbReference type="Gene3D" id="3.80.10.10">
    <property type="entry name" value="Ribonuclease Inhibitor"/>
    <property type="match status" value="3"/>
</dbReference>
<dbReference type="GO" id="GO:0005829">
    <property type="term" value="C:cytosol"/>
    <property type="evidence" value="ECO:0007669"/>
    <property type="project" value="TreeGrafter"/>
</dbReference>
<dbReference type="InterPro" id="IPR032675">
    <property type="entry name" value="LRR_dom_sf"/>
</dbReference>
<dbReference type="AlphaFoldDB" id="A0A0G4FYV3"/>
<keyword evidence="4" id="KW-0175">Coiled coil</keyword>
<dbReference type="EMBL" id="CDMZ01000750">
    <property type="protein sequence ID" value="CEM20757.1"/>
    <property type="molecule type" value="Genomic_DNA"/>
</dbReference>